<dbReference type="Proteomes" id="UP000291819">
    <property type="component" value="Unassembled WGS sequence"/>
</dbReference>
<organism evidence="1 2">
    <name type="scientific">Pedobacter kyonggii</name>
    <dbReference type="NCBI Taxonomy" id="1926871"/>
    <lineage>
        <taxon>Bacteria</taxon>
        <taxon>Pseudomonadati</taxon>
        <taxon>Bacteroidota</taxon>
        <taxon>Sphingobacteriia</taxon>
        <taxon>Sphingobacteriales</taxon>
        <taxon>Sphingobacteriaceae</taxon>
        <taxon>Pedobacter</taxon>
    </lineage>
</organism>
<protein>
    <submittedName>
        <fullName evidence="1">Uncharacterized protein</fullName>
    </submittedName>
</protein>
<comment type="caution">
    <text evidence="1">The sequence shown here is derived from an EMBL/GenBank/DDBJ whole genome shotgun (WGS) entry which is preliminary data.</text>
</comment>
<evidence type="ECO:0000313" key="1">
    <source>
        <dbReference type="EMBL" id="TBO41074.1"/>
    </source>
</evidence>
<gene>
    <name evidence="1" type="ORF">EYS08_16210</name>
</gene>
<evidence type="ECO:0000313" key="2">
    <source>
        <dbReference type="Proteomes" id="UP000291819"/>
    </source>
</evidence>
<proteinExistence type="predicted"/>
<name>A0A4Q9HAI8_9SPHI</name>
<dbReference type="InterPro" id="IPR045538">
    <property type="entry name" value="CIS_TMP"/>
</dbReference>
<reference evidence="1 2" key="1">
    <citation type="submission" date="2019-02" db="EMBL/GenBank/DDBJ databases">
        <title>Pedobacter kyonggii whole genome sequence analysis.</title>
        <authorList>
            <person name="Dahal R.H."/>
        </authorList>
    </citation>
    <scope>NUCLEOTIDE SEQUENCE [LARGE SCALE GENOMIC DNA]</scope>
    <source>
        <strain evidence="1 2">K-4-11-1</strain>
    </source>
</reference>
<accession>A0A4Q9HAI8</accession>
<dbReference type="AlphaFoldDB" id="A0A4Q9HAI8"/>
<sequence>MNKHLIQSQKLMLTVDNQQDWEKVQAEIGHFCKTRLPEIFNTIFDEFALNNTIRIDKLDIDLGDLSLDKLIQNIEEQIIIQIYGYFKNHNFNKLNAGVVLDKELGLFLENLEYHPETLLKHNSGLSANSGNVVHDYESLAFYCQTGLKPWWLPSEIAFKPSEILLKRFNFDRNLFYQFIVTLKHNSNSYNRLIQLISKQSFFYQYHHFKTDTVILKYFEPNIKPNLFNVILKYWLDGLKQNNHIQDTEDFGLWLFSLVQHMPSLKPALVDCIELSIFTVQLKKEKLVLPRFNKLLAAVANSKALPQPELIIEEEVSKTVKVKQRKVLDDASILIENAGLIILYPYFKNLFNVLHLLNANQFVDEMCRHKAIVYLHYLVYNEMPEDESRLIFNKILCGADPEVVIKLNEIAFTEDELSQSTELKATVIKHWTKLGSTSIEGLTQTFLIRNGSLIFREGNYNLHVERKGLDILLDTLPWSLSIIRLPWNNYLINLNW</sequence>
<dbReference type="EMBL" id="SIXF01000016">
    <property type="protein sequence ID" value="TBO41074.1"/>
    <property type="molecule type" value="Genomic_DNA"/>
</dbReference>
<keyword evidence="2" id="KW-1185">Reference proteome</keyword>
<dbReference type="OrthoDB" id="1488184at2"/>
<dbReference type="RefSeq" id="WP_131031013.1">
    <property type="nucleotide sequence ID" value="NZ_SIXF01000016.1"/>
</dbReference>
<dbReference type="Pfam" id="PF19268">
    <property type="entry name" value="CIS_TMP"/>
    <property type="match status" value="1"/>
</dbReference>